<dbReference type="EMBL" id="CALNXI010000074">
    <property type="protein sequence ID" value="CAH3017942.1"/>
    <property type="molecule type" value="Genomic_DNA"/>
</dbReference>
<organism evidence="1 2">
    <name type="scientific">Porites evermanni</name>
    <dbReference type="NCBI Taxonomy" id="104178"/>
    <lineage>
        <taxon>Eukaryota</taxon>
        <taxon>Metazoa</taxon>
        <taxon>Cnidaria</taxon>
        <taxon>Anthozoa</taxon>
        <taxon>Hexacorallia</taxon>
        <taxon>Scleractinia</taxon>
        <taxon>Fungiina</taxon>
        <taxon>Poritidae</taxon>
        <taxon>Porites</taxon>
    </lineage>
</organism>
<sequence>MMITQIFEDISSFRQRSVVDVLKIRQEYARETSVKPSLITVERNVIGYIAGYMCRKTRDRLQRCNSGKFSRVLSVLNQKLLSMKTAPAAMSFPNLMSLILSRGGLSLVDYSIFNLFCYVEVSIRPFLNLARFRCSTRRSDTELLAQEIVLWNRSMQFKRRFL</sequence>
<accession>A0ABN8LLC7</accession>
<reference evidence="1 2" key="1">
    <citation type="submission" date="2022-05" db="EMBL/GenBank/DDBJ databases">
        <authorList>
            <consortium name="Genoscope - CEA"/>
            <person name="William W."/>
        </authorList>
    </citation>
    <scope>NUCLEOTIDE SEQUENCE [LARGE SCALE GENOMIC DNA]</scope>
</reference>
<proteinExistence type="predicted"/>
<comment type="caution">
    <text evidence="1">The sequence shown here is derived from an EMBL/GenBank/DDBJ whole genome shotgun (WGS) entry which is preliminary data.</text>
</comment>
<name>A0ABN8LLC7_9CNID</name>
<protein>
    <submittedName>
        <fullName evidence="1">Uncharacterized protein</fullName>
    </submittedName>
</protein>
<gene>
    <name evidence="1" type="ORF">PEVE_00040513</name>
</gene>
<evidence type="ECO:0000313" key="1">
    <source>
        <dbReference type="EMBL" id="CAH3017942.1"/>
    </source>
</evidence>
<keyword evidence="2" id="KW-1185">Reference proteome</keyword>
<evidence type="ECO:0000313" key="2">
    <source>
        <dbReference type="Proteomes" id="UP001159427"/>
    </source>
</evidence>
<dbReference type="Proteomes" id="UP001159427">
    <property type="component" value="Unassembled WGS sequence"/>
</dbReference>